<feature type="transmembrane region" description="Helical" evidence="9">
    <location>
        <begin position="230"/>
        <end position="249"/>
    </location>
</feature>
<evidence type="ECO:0000256" key="6">
    <source>
        <dbReference type="ARBA" id="ARBA00023032"/>
    </source>
</evidence>
<comment type="similarity">
    <text evidence="9">Belongs to the binding-protein-dependent transport system permease family.</text>
</comment>
<protein>
    <submittedName>
        <fullName evidence="11">Sulfate transport system permease protein CysW</fullName>
    </submittedName>
</protein>
<feature type="transmembrane region" description="Helical" evidence="9">
    <location>
        <begin position="118"/>
        <end position="136"/>
    </location>
</feature>
<dbReference type="Gene3D" id="1.10.3720.10">
    <property type="entry name" value="MetI-like"/>
    <property type="match status" value="1"/>
</dbReference>
<evidence type="ECO:0000256" key="2">
    <source>
        <dbReference type="ARBA" id="ARBA00011779"/>
    </source>
</evidence>
<comment type="caution">
    <text evidence="11">The sequence shown here is derived from an EMBL/GenBank/DDBJ whole genome shotgun (WGS) entry which is preliminary data.</text>
</comment>
<dbReference type="InterPro" id="IPR006469">
    <property type="entry name" value="NifC_ABC_porter"/>
</dbReference>
<dbReference type="EMBL" id="PVXM01000058">
    <property type="protein sequence ID" value="PRR68986.1"/>
    <property type="molecule type" value="Genomic_DNA"/>
</dbReference>
<organism evidence="11 12">
    <name type="scientific">Neomoorella humiferrea</name>
    <dbReference type="NCBI Taxonomy" id="676965"/>
    <lineage>
        <taxon>Bacteria</taxon>
        <taxon>Bacillati</taxon>
        <taxon>Bacillota</taxon>
        <taxon>Clostridia</taxon>
        <taxon>Neomoorellales</taxon>
        <taxon>Neomoorellaceae</taxon>
        <taxon>Neomoorella</taxon>
    </lineage>
</organism>
<evidence type="ECO:0000256" key="1">
    <source>
        <dbReference type="ARBA" id="ARBA00004141"/>
    </source>
</evidence>
<dbReference type="GO" id="GO:0005886">
    <property type="term" value="C:plasma membrane"/>
    <property type="evidence" value="ECO:0007669"/>
    <property type="project" value="UniProtKB-SubCell"/>
</dbReference>
<dbReference type="PANTHER" id="PTHR30406:SF8">
    <property type="entry name" value="SULFATE TRANSPORT SYSTEM PERMEASE PROTEIN CYST"/>
    <property type="match status" value="1"/>
</dbReference>
<dbReference type="AlphaFoldDB" id="A0A2T0AK76"/>
<reference evidence="11 12" key="1">
    <citation type="submission" date="2018-03" db="EMBL/GenBank/DDBJ databases">
        <title>Genome sequence of Moorella humiferrea DSM 23265.</title>
        <authorList>
            <person name="Poehlein A."/>
            <person name="Daniel R."/>
        </authorList>
    </citation>
    <scope>NUCLEOTIDE SEQUENCE [LARGE SCALE GENOMIC DNA]</scope>
    <source>
        <strain evidence="11 12">DSM 23265</strain>
    </source>
</reference>
<dbReference type="Proteomes" id="UP000238415">
    <property type="component" value="Unassembled WGS sequence"/>
</dbReference>
<dbReference type="RefSeq" id="WP_106006431.1">
    <property type="nucleotide sequence ID" value="NZ_CP136419.1"/>
</dbReference>
<evidence type="ECO:0000259" key="10">
    <source>
        <dbReference type="PROSITE" id="PS50928"/>
    </source>
</evidence>
<dbReference type="PROSITE" id="PS50928">
    <property type="entry name" value="ABC_TM1"/>
    <property type="match status" value="1"/>
</dbReference>
<keyword evidence="6" id="KW-0764">Sulfate transport</keyword>
<dbReference type="SUPFAM" id="SSF161098">
    <property type="entry name" value="MetI-like"/>
    <property type="match status" value="1"/>
</dbReference>
<gene>
    <name evidence="11" type="primary">cysW_2</name>
    <name evidence="11" type="ORF">MOHU_25150</name>
</gene>
<keyword evidence="7 9" id="KW-0472">Membrane</keyword>
<feature type="domain" description="ABC transmembrane type-1" evidence="10">
    <location>
        <begin position="47"/>
        <end position="249"/>
    </location>
</feature>
<keyword evidence="4 9" id="KW-0812">Transmembrane</keyword>
<dbReference type="InterPro" id="IPR005667">
    <property type="entry name" value="Sulph_transpt2"/>
</dbReference>
<evidence type="ECO:0000256" key="4">
    <source>
        <dbReference type="ARBA" id="ARBA00022692"/>
    </source>
</evidence>
<feature type="transmembrane region" description="Helical" evidence="9">
    <location>
        <begin position="82"/>
        <end position="106"/>
    </location>
</feature>
<dbReference type="InterPro" id="IPR000515">
    <property type="entry name" value="MetI-like"/>
</dbReference>
<keyword evidence="3 9" id="KW-0813">Transport</keyword>
<comment type="subunit">
    <text evidence="2">The complex is composed of two ATP-binding proteins (CysA), two transmembrane proteins (CysT and CysW) and a solute-binding protein (CysP).</text>
</comment>
<comment type="subcellular location">
    <subcellularLocation>
        <location evidence="9">Cell membrane</location>
        <topology evidence="9">Multi-pass membrane protein</topology>
    </subcellularLocation>
    <subcellularLocation>
        <location evidence="1">Membrane</location>
        <topology evidence="1">Multi-pass membrane protein</topology>
    </subcellularLocation>
</comment>
<sequence>MKLFKAANIFITCLVLLFIMVAVGTVLVRGLPHIPFSLTSPELIFAIRLSLLTSIISTAACLIVAIPIAYCLARYNLPGQSLMVNILRIPLTLPPVVSGVCLLLLFGTTALGKTLAGLGLRFVFTVQGIILAQFFVNLPSLITVLKAAIENVDIRLEYVARTLGYSQAGAFFKVTLPLIRNNILAGLVLTWGKALGEFGAVLMLAGATRFKTETLPISIYLNMATGDMEALMASATILILIAVITLAIFERVGAKPFERLPDL</sequence>
<dbReference type="PANTHER" id="PTHR30406">
    <property type="entry name" value="SULFATE TRANSPORT SYSTEM PERMEASE PROTEIN"/>
    <property type="match status" value="1"/>
</dbReference>
<evidence type="ECO:0000256" key="9">
    <source>
        <dbReference type="RuleBase" id="RU363032"/>
    </source>
</evidence>
<evidence type="ECO:0000313" key="12">
    <source>
        <dbReference type="Proteomes" id="UP000238415"/>
    </source>
</evidence>
<proteinExistence type="inferred from homology"/>
<dbReference type="GO" id="GO:0015419">
    <property type="term" value="F:ABC-type sulfate transporter activity"/>
    <property type="evidence" value="ECO:0007669"/>
    <property type="project" value="InterPro"/>
</dbReference>
<feature type="transmembrane region" description="Helical" evidence="9">
    <location>
        <begin position="49"/>
        <end position="70"/>
    </location>
</feature>
<name>A0A2T0AK76_9FIRM</name>
<evidence type="ECO:0000256" key="7">
    <source>
        <dbReference type="ARBA" id="ARBA00023136"/>
    </source>
</evidence>
<evidence type="ECO:0000313" key="11">
    <source>
        <dbReference type="EMBL" id="PRR68986.1"/>
    </source>
</evidence>
<dbReference type="NCBIfam" id="TIGR01581">
    <property type="entry name" value="Mo_ABC_porter"/>
    <property type="match status" value="1"/>
</dbReference>
<evidence type="ECO:0000256" key="5">
    <source>
        <dbReference type="ARBA" id="ARBA00022989"/>
    </source>
</evidence>
<evidence type="ECO:0000256" key="3">
    <source>
        <dbReference type="ARBA" id="ARBA00022448"/>
    </source>
</evidence>
<keyword evidence="12" id="KW-1185">Reference proteome</keyword>
<keyword evidence="5 9" id="KW-1133">Transmembrane helix</keyword>
<dbReference type="CDD" id="cd06261">
    <property type="entry name" value="TM_PBP2"/>
    <property type="match status" value="1"/>
</dbReference>
<feature type="transmembrane region" description="Helical" evidence="9">
    <location>
        <begin position="6"/>
        <end position="28"/>
    </location>
</feature>
<dbReference type="Pfam" id="PF00528">
    <property type="entry name" value="BPD_transp_1"/>
    <property type="match status" value="1"/>
</dbReference>
<accession>A0A2T0AK76</accession>
<dbReference type="InterPro" id="IPR035906">
    <property type="entry name" value="MetI-like_sf"/>
</dbReference>
<evidence type="ECO:0000256" key="8">
    <source>
        <dbReference type="ARBA" id="ARBA00025323"/>
    </source>
</evidence>
<comment type="function">
    <text evidence="8">Part of the ABC transporter complex CysAWTP (TC 3.A.1.6.1) involved in sulfate/thiosulfate import. Probably responsible for the translocation of the substrate across the membrane.</text>
</comment>
<dbReference type="OrthoDB" id="9795403at2"/>